<evidence type="ECO:0000313" key="2">
    <source>
        <dbReference type="EMBL" id="KAF7494151.1"/>
    </source>
</evidence>
<feature type="transmembrane region" description="Helical" evidence="1">
    <location>
        <begin position="312"/>
        <end position="332"/>
    </location>
</feature>
<keyword evidence="1" id="KW-0812">Transmembrane</keyword>
<evidence type="ECO:0000313" key="3">
    <source>
        <dbReference type="EnsemblMetazoa" id="KAF7494151.1"/>
    </source>
</evidence>
<feature type="transmembrane region" description="Helical" evidence="1">
    <location>
        <begin position="213"/>
        <end position="233"/>
    </location>
</feature>
<evidence type="ECO:0000256" key="1">
    <source>
        <dbReference type="SAM" id="Phobius"/>
    </source>
</evidence>
<reference evidence="2" key="2">
    <citation type="submission" date="2020-01" db="EMBL/GenBank/DDBJ databases">
        <authorList>
            <person name="Korhonen P.K.K."/>
            <person name="Guangxu M.G."/>
            <person name="Wang T.W."/>
            <person name="Stroehlein A.J.S."/>
            <person name="Young N.D."/>
            <person name="Ang C.-S.A."/>
            <person name="Fernando D.W.F."/>
            <person name="Lu H.L."/>
            <person name="Taylor S.T."/>
            <person name="Ehtesham M.E.M."/>
            <person name="Najaraj S.H.N."/>
            <person name="Harsha G.H.G."/>
            <person name="Madugundu A.M."/>
            <person name="Renuse S.R."/>
            <person name="Holt D.H."/>
            <person name="Pandey A.P."/>
            <person name="Papenfuss A.P."/>
            <person name="Gasser R.B.G."/>
            <person name="Fischer K.F."/>
        </authorList>
    </citation>
    <scope>NUCLEOTIDE SEQUENCE</scope>
    <source>
        <strain evidence="2">SSS_KF_BRIS2020</strain>
    </source>
</reference>
<evidence type="ECO:0000313" key="4">
    <source>
        <dbReference type="Proteomes" id="UP000070412"/>
    </source>
</evidence>
<feature type="transmembrane region" description="Helical" evidence="1">
    <location>
        <begin position="151"/>
        <end position="177"/>
    </location>
</feature>
<gene>
    <name evidence="2" type="ORF">SSS_6936</name>
</gene>
<reference evidence="4" key="1">
    <citation type="journal article" date="2020" name="PLoS Negl. Trop. Dis.">
        <title>High-quality nuclear genome for Sarcoptes scabiei-A critical resource for a neglected parasite.</title>
        <authorList>
            <person name="Korhonen P.K."/>
            <person name="Gasser R.B."/>
            <person name="Ma G."/>
            <person name="Wang T."/>
            <person name="Stroehlein A.J."/>
            <person name="Young N.D."/>
            <person name="Ang C.S."/>
            <person name="Fernando D.D."/>
            <person name="Lu H.C."/>
            <person name="Taylor S."/>
            <person name="Reynolds S.L."/>
            <person name="Mofiz E."/>
            <person name="Najaraj S.H."/>
            <person name="Gowda H."/>
            <person name="Madugundu A."/>
            <person name="Renuse S."/>
            <person name="Holt D."/>
            <person name="Pandey A."/>
            <person name="Papenfuss A.T."/>
            <person name="Fischer K."/>
        </authorList>
    </citation>
    <scope>NUCLEOTIDE SEQUENCE [LARGE SCALE GENOMIC DNA]</scope>
</reference>
<evidence type="ECO:0008006" key="5">
    <source>
        <dbReference type="Google" id="ProtNLM"/>
    </source>
</evidence>
<keyword evidence="4" id="KW-1185">Reference proteome</keyword>
<sequence length="440" mass="52594">MILQIFFPFRVQKIEDIFPYYFQFLNTYLFRWQYSLEDYHRRQLSMQNSNLYWLLLCSFEAWASIGYSTFITIYPDCKWLISLDDYRSKIPLIGLEIIAIYTTLLALWFENVWFQSFRSLCNYSFRSNDHVRDVYVDRQFTVENRKILLKYFITIGYLFGTFYSIFIVSILACYIYLIVYYLHLIYCGSITNPFPFVSTMILTSFMIDHAIRLGGQAFLLFFCFAFTCDLLVCKLRQLRQSIRSHLRRSNKIVSDEILKRFRQQYSNIFRKTSNINHDYRRFFLTIEIISKGSLVFSVIIHSKQITVSAPSIMLVIISLSIFLLTIIIYSRISYFDCINLKIFKLMNDQSARVQFILMRKKLLLPKKFHHKTNRSIRKKAVPSISMKSHYFNQSISTNQIGFTCGTLFYINKNRYAELLLMDIIFVFLFYKKLVLNKGFD</sequence>
<dbReference type="EMBL" id="WVUK01000054">
    <property type="protein sequence ID" value="KAF7494151.1"/>
    <property type="molecule type" value="Genomic_DNA"/>
</dbReference>
<keyword evidence="1" id="KW-0472">Membrane</keyword>
<accession>A0A834REH4</accession>
<proteinExistence type="predicted"/>
<feature type="transmembrane region" description="Helical" evidence="1">
    <location>
        <begin position="282"/>
        <end position="300"/>
    </location>
</feature>
<protein>
    <recommendedName>
        <fullName evidence="5">Gustatory receptor</fullName>
    </recommendedName>
</protein>
<dbReference type="EnsemblMetazoa" id="SSS_6936s_mrna">
    <property type="protein sequence ID" value="KAF7494151.1"/>
    <property type="gene ID" value="SSS_6936"/>
</dbReference>
<feature type="transmembrane region" description="Helical" evidence="1">
    <location>
        <begin position="90"/>
        <end position="109"/>
    </location>
</feature>
<dbReference type="OrthoDB" id="10447745at2759"/>
<dbReference type="AlphaFoldDB" id="A0A834REH4"/>
<dbReference type="Proteomes" id="UP000070412">
    <property type="component" value="Unassembled WGS sequence"/>
</dbReference>
<keyword evidence="1" id="KW-1133">Transmembrane helix</keyword>
<feature type="transmembrane region" description="Helical" evidence="1">
    <location>
        <begin position="51"/>
        <end position="70"/>
    </location>
</feature>
<organism evidence="2">
    <name type="scientific">Sarcoptes scabiei</name>
    <name type="common">Itch mite</name>
    <name type="synonym">Acarus scabiei</name>
    <dbReference type="NCBI Taxonomy" id="52283"/>
    <lineage>
        <taxon>Eukaryota</taxon>
        <taxon>Metazoa</taxon>
        <taxon>Ecdysozoa</taxon>
        <taxon>Arthropoda</taxon>
        <taxon>Chelicerata</taxon>
        <taxon>Arachnida</taxon>
        <taxon>Acari</taxon>
        <taxon>Acariformes</taxon>
        <taxon>Sarcoptiformes</taxon>
        <taxon>Astigmata</taxon>
        <taxon>Psoroptidia</taxon>
        <taxon>Sarcoptoidea</taxon>
        <taxon>Sarcoptidae</taxon>
        <taxon>Sarcoptinae</taxon>
        <taxon>Sarcoptes</taxon>
    </lineage>
</organism>
<name>A0A834REH4_SARSC</name>
<reference evidence="3" key="3">
    <citation type="submission" date="2022-06" db="UniProtKB">
        <authorList>
            <consortium name="EnsemblMetazoa"/>
        </authorList>
    </citation>
    <scope>IDENTIFICATION</scope>
</reference>